<dbReference type="InterPro" id="IPR002035">
    <property type="entry name" value="VWF_A"/>
</dbReference>
<name>A0ABP8D7B1_9ACTN</name>
<dbReference type="Proteomes" id="UP001500620">
    <property type="component" value="Unassembled WGS sequence"/>
</dbReference>
<accession>A0ABP8D7B1</accession>
<gene>
    <name evidence="2" type="ORF">GCM10022255_031720</name>
</gene>
<reference evidence="3" key="1">
    <citation type="journal article" date="2019" name="Int. J. Syst. Evol. Microbiol.">
        <title>The Global Catalogue of Microorganisms (GCM) 10K type strain sequencing project: providing services to taxonomists for standard genome sequencing and annotation.</title>
        <authorList>
            <consortium name="The Broad Institute Genomics Platform"/>
            <consortium name="The Broad Institute Genome Sequencing Center for Infectious Disease"/>
            <person name="Wu L."/>
            <person name="Ma J."/>
        </authorList>
    </citation>
    <scope>NUCLEOTIDE SEQUENCE [LARGE SCALE GENOMIC DNA]</scope>
    <source>
        <strain evidence="3">JCM 17441</strain>
    </source>
</reference>
<feature type="domain" description="VWFA" evidence="1">
    <location>
        <begin position="12"/>
        <end position="123"/>
    </location>
</feature>
<dbReference type="EMBL" id="BAABAT010000007">
    <property type="protein sequence ID" value="GAA4249105.1"/>
    <property type="molecule type" value="Genomic_DNA"/>
</dbReference>
<proteinExistence type="predicted"/>
<comment type="caution">
    <text evidence="2">The sequence shown here is derived from an EMBL/GenBank/DDBJ whole genome shotgun (WGS) entry which is preliminary data.</text>
</comment>
<organism evidence="2 3">
    <name type="scientific">Dactylosporangium darangshiense</name>
    <dbReference type="NCBI Taxonomy" id="579108"/>
    <lineage>
        <taxon>Bacteria</taxon>
        <taxon>Bacillati</taxon>
        <taxon>Actinomycetota</taxon>
        <taxon>Actinomycetes</taxon>
        <taxon>Micromonosporales</taxon>
        <taxon>Micromonosporaceae</taxon>
        <taxon>Dactylosporangium</taxon>
    </lineage>
</organism>
<dbReference type="SUPFAM" id="SSF53300">
    <property type="entry name" value="vWA-like"/>
    <property type="match status" value="1"/>
</dbReference>
<protein>
    <recommendedName>
        <fullName evidence="1">VWFA domain-containing protein</fullName>
    </recommendedName>
</protein>
<dbReference type="InterPro" id="IPR036465">
    <property type="entry name" value="vWFA_dom_sf"/>
</dbReference>
<keyword evidence="3" id="KW-1185">Reference proteome</keyword>
<dbReference type="Pfam" id="PF13519">
    <property type="entry name" value="VWA_2"/>
    <property type="match status" value="1"/>
</dbReference>
<dbReference type="Gene3D" id="3.40.50.410">
    <property type="entry name" value="von Willebrand factor, type A domain"/>
    <property type="match status" value="1"/>
</dbReference>
<evidence type="ECO:0000313" key="2">
    <source>
        <dbReference type="EMBL" id="GAA4249105.1"/>
    </source>
</evidence>
<dbReference type="RefSeq" id="WP_345127338.1">
    <property type="nucleotide sequence ID" value="NZ_BAABAT010000007.1"/>
</dbReference>
<sequence length="236" mass="25087">MDHSGAKLLPFYVVVDVSISMQGSKLAAANNILPEIVDALAQQPILSDKVRFGLIDFSDDAGVRLPLCDLLDPGLALPGLSVRGGTSYSAAFTTLRHEMEANIAQLKGDGYVVHRPAVWFISDGAPTDPEPAWRQAFADLTTAKAYPNFIPCGVDQADLRVMGSLIHPSDGNKKMALYMMEKNTDPAKAITAMAEILISSMIQSGHSLAGGGTGTILPSKSSLPAGIKQYDPDDFV</sequence>
<evidence type="ECO:0000259" key="1">
    <source>
        <dbReference type="Pfam" id="PF13519"/>
    </source>
</evidence>
<evidence type="ECO:0000313" key="3">
    <source>
        <dbReference type="Proteomes" id="UP001500620"/>
    </source>
</evidence>